<dbReference type="PRINTS" id="PR00455">
    <property type="entry name" value="HTHTETR"/>
</dbReference>
<dbReference type="SUPFAM" id="SSF47413">
    <property type="entry name" value="lambda repressor-like DNA-binding domains"/>
    <property type="match status" value="1"/>
</dbReference>
<feature type="DNA-binding region" description="H-T-H motif" evidence="5">
    <location>
        <begin position="119"/>
        <end position="138"/>
    </location>
</feature>
<dbReference type="PANTHER" id="PTHR30055:SF234">
    <property type="entry name" value="HTH-TYPE TRANSCRIPTIONAL REGULATOR BETI"/>
    <property type="match status" value="1"/>
</dbReference>
<proteinExistence type="predicted"/>
<keyword evidence="3 5" id="KW-0238">DNA-binding</keyword>
<dbReference type="SUPFAM" id="SSF46689">
    <property type="entry name" value="Homeodomain-like"/>
    <property type="match status" value="1"/>
</dbReference>
<dbReference type="InterPro" id="IPR001387">
    <property type="entry name" value="Cro/C1-type_HTH"/>
</dbReference>
<dbReference type="Pfam" id="PF13977">
    <property type="entry name" value="TetR_C_6"/>
    <property type="match status" value="1"/>
</dbReference>
<reference evidence="8 9" key="1">
    <citation type="submission" date="2022-06" db="EMBL/GenBank/DDBJ databases">
        <title>Pseudarthrobacter sp. strain RMG13 Genome sequencing and assembly.</title>
        <authorList>
            <person name="Kim I."/>
        </authorList>
    </citation>
    <scope>NUCLEOTIDE SEQUENCE [LARGE SCALE GENOMIC DNA]</scope>
    <source>
        <strain evidence="8 9">RMG13</strain>
    </source>
</reference>
<evidence type="ECO:0000313" key="8">
    <source>
        <dbReference type="EMBL" id="MCP9001746.1"/>
    </source>
</evidence>
<name>A0ABT1LUR4_9MICC</name>
<dbReference type="Gene3D" id="1.10.357.10">
    <property type="entry name" value="Tetracycline Repressor, domain 2"/>
    <property type="match status" value="1"/>
</dbReference>
<sequence>MAENETGVTGRVRTSIRNSGMAQREIAHHIGLDETKLSKALNGTRRFHPEELTSLADITGVTVNWLLSGSDETHGPSVPPPPMALPTRHPENNEHAQKRRSIIEAAWWLFARRGFSAVRIADIAYACSLSTAAIHYYFSGKREIFAEALRYSIKLAFDRQIAELHSITDPVRRLKRLIELQLPAGERGSAEFSIWLQTWADVAVDSSGKENHAQGYRRWFKTVEDAIVQGQEAGAFVVVPSDELAMELTCLIDGLGIKVLTGMLTSDQMYRHIESFIDRNIVLEQGSPQ</sequence>
<dbReference type="Gene3D" id="1.10.260.40">
    <property type="entry name" value="lambda repressor-like DNA-binding domains"/>
    <property type="match status" value="1"/>
</dbReference>
<feature type="domain" description="HTH tetR-type" evidence="7">
    <location>
        <begin position="96"/>
        <end position="156"/>
    </location>
</feature>
<keyword evidence="1" id="KW-0678">Repressor</keyword>
<keyword evidence="2" id="KW-0805">Transcription regulation</keyword>
<dbReference type="InterPro" id="IPR009057">
    <property type="entry name" value="Homeodomain-like_sf"/>
</dbReference>
<accession>A0ABT1LUR4</accession>
<dbReference type="EMBL" id="JANCLV010000018">
    <property type="protein sequence ID" value="MCP9001746.1"/>
    <property type="molecule type" value="Genomic_DNA"/>
</dbReference>
<evidence type="ECO:0000256" key="4">
    <source>
        <dbReference type="ARBA" id="ARBA00023163"/>
    </source>
</evidence>
<keyword evidence="4" id="KW-0804">Transcription</keyword>
<evidence type="ECO:0000256" key="3">
    <source>
        <dbReference type="ARBA" id="ARBA00023125"/>
    </source>
</evidence>
<keyword evidence="9" id="KW-1185">Reference proteome</keyword>
<evidence type="ECO:0000259" key="6">
    <source>
        <dbReference type="PROSITE" id="PS50943"/>
    </source>
</evidence>
<dbReference type="InterPro" id="IPR036271">
    <property type="entry name" value="Tet_transcr_reg_TetR-rel_C_sf"/>
</dbReference>
<gene>
    <name evidence="8" type="ORF">NFC73_18725</name>
</gene>
<evidence type="ECO:0000259" key="7">
    <source>
        <dbReference type="PROSITE" id="PS50977"/>
    </source>
</evidence>
<dbReference type="InterPro" id="IPR050109">
    <property type="entry name" value="HTH-type_TetR-like_transc_reg"/>
</dbReference>
<dbReference type="InterPro" id="IPR001647">
    <property type="entry name" value="HTH_TetR"/>
</dbReference>
<evidence type="ECO:0000256" key="2">
    <source>
        <dbReference type="ARBA" id="ARBA00023015"/>
    </source>
</evidence>
<evidence type="ECO:0000256" key="1">
    <source>
        <dbReference type="ARBA" id="ARBA00022491"/>
    </source>
</evidence>
<dbReference type="PROSITE" id="PS50977">
    <property type="entry name" value="HTH_TETR_2"/>
    <property type="match status" value="1"/>
</dbReference>
<dbReference type="PROSITE" id="PS50943">
    <property type="entry name" value="HTH_CROC1"/>
    <property type="match status" value="1"/>
</dbReference>
<organism evidence="8 9">
    <name type="scientific">Pseudarthrobacter humi</name>
    <dbReference type="NCBI Taxonomy" id="2952523"/>
    <lineage>
        <taxon>Bacteria</taxon>
        <taxon>Bacillati</taxon>
        <taxon>Actinomycetota</taxon>
        <taxon>Actinomycetes</taxon>
        <taxon>Micrococcales</taxon>
        <taxon>Micrococcaceae</taxon>
        <taxon>Pseudarthrobacter</taxon>
    </lineage>
</organism>
<dbReference type="Pfam" id="PF00440">
    <property type="entry name" value="TetR_N"/>
    <property type="match status" value="1"/>
</dbReference>
<dbReference type="RefSeq" id="WP_254752689.1">
    <property type="nucleotide sequence ID" value="NZ_JANCLV010000018.1"/>
</dbReference>
<dbReference type="SUPFAM" id="SSF48498">
    <property type="entry name" value="Tetracyclin repressor-like, C-terminal domain"/>
    <property type="match status" value="1"/>
</dbReference>
<dbReference type="CDD" id="cd00093">
    <property type="entry name" value="HTH_XRE"/>
    <property type="match status" value="1"/>
</dbReference>
<evidence type="ECO:0000256" key="5">
    <source>
        <dbReference type="PROSITE-ProRule" id="PRU00335"/>
    </source>
</evidence>
<feature type="domain" description="HTH cro/C1-type" evidence="6">
    <location>
        <begin position="23"/>
        <end position="66"/>
    </location>
</feature>
<dbReference type="SMART" id="SM00530">
    <property type="entry name" value="HTH_XRE"/>
    <property type="match status" value="1"/>
</dbReference>
<dbReference type="Proteomes" id="UP001524318">
    <property type="component" value="Unassembled WGS sequence"/>
</dbReference>
<evidence type="ECO:0000313" key="9">
    <source>
        <dbReference type="Proteomes" id="UP001524318"/>
    </source>
</evidence>
<dbReference type="InterPro" id="IPR039538">
    <property type="entry name" value="BetI_C"/>
</dbReference>
<protein>
    <submittedName>
        <fullName evidence="8">TetR family transcriptional regulator C-terminal domain-containing protein</fullName>
    </submittedName>
</protein>
<comment type="caution">
    <text evidence="8">The sequence shown here is derived from an EMBL/GenBank/DDBJ whole genome shotgun (WGS) entry which is preliminary data.</text>
</comment>
<dbReference type="InterPro" id="IPR010982">
    <property type="entry name" value="Lambda_DNA-bd_dom_sf"/>
</dbReference>
<dbReference type="PANTHER" id="PTHR30055">
    <property type="entry name" value="HTH-TYPE TRANSCRIPTIONAL REGULATOR RUTR"/>
    <property type="match status" value="1"/>
</dbReference>